<keyword evidence="3 7" id="KW-0479">Metal-binding</keyword>
<evidence type="ECO:0000313" key="11">
    <source>
        <dbReference type="Proteomes" id="UP000469559"/>
    </source>
</evidence>
<feature type="signal peptide" evidence="9">
    <location>
        <begin position="1"/>
        <end position="19"/>
    </location>
</feature>
<dbReference type="PROSITE" id="PS00086">
    <property type="entry name" value="CYTOCHROME_P450"/>
    <property type="match status" value="1"/>
</dbReference>
<keyword evidence="7 8" id="KW-0349">Heme</keyword>
<dbReference type="AlphaFoldDB" id="A0A8T9BGQ2"/>
<dbReference type="PANTHER" id="PTHR46206">
    <property type="entry name" value="CYTOCHROME P450"/>
    <property type="match status" value="1"/>
</dbReference>
<evidence type="ECO:0000256" key="2">
    <source>
        <dbReference type="ARBA" id="ARBA00010617"/>
    </source>
</evidence>
<evidence type="ECO:0000256" key="3">
    <source>
        <dbReference type="ARBA" id="ARBA00022723"/>
    </source>
</evidence>
<dbReference type="GO" id="GO:0005506">
    <property type="term" value="F:iron ion binding"/>
    <property type="evidence" value="ECO:0007669"/>
    <property type="project" value="InterPro"/>
</dbReference>
<dbReference type="GO" id="GO:0016705">
    <property type="term" value="F:oxidoreductase activity, acting on paired donors, with incorporation or reduction of molecular oxygen"/>
    <property type="evidence" value="ECO:0007669"/>
    <property type="project" value="InterPro"/>
</dbReference>
<comment type="caution">
    <text evidence="10">The sequence shown here is derived from an EMBL/GenBank/DDBJ whole genome shotgun (WGS) entry which is preliminary data.</text>
</comment>
<keyword evidence="5 7" id="KW-0408">Iron</keyword>
<evidence type="ECO:0000256" key="9">
    <source>
        <dbReference type="SAM" id="SignalP"/>
    </source>
</evidence>
<dbReference type="InterPro" id="IPR001128">
    <property type="entry name" value="Cyt_P450"/>
</dbReference>
<name>A0A8T9BGQ2_9HELO</name>
<dbReference type="Proteomes" id="UP000469559">
    <property type="component" value="Unassembled WGS sequence"/>
</dbReference>
<evidence type="ECO:0000256" key="4">
    <source>
        <dbReference type="ARBA" id="ARBA00023002"/>
    </source>
</evidence>
<dbReference type="CDD" id="cd11041">
    <property type="entry name" value="CYP503A1-like"/>
    <property type="match status" value="1"/>
</dbReference>
<dbReference type="GO" id="GO:0004497">
    <property type="term" value="F:monooxygenase activity"/>
    <property type="evidence" value="ECO:0007669"/>
    <property type="project" value="UniProtKB-KW"/>
</dbReference>
<evidence type="ECO:0000313" key="10">
    <source>
        <dbReference type="EMBL" id="TVY19260.1"/>
    </source>
</evidence>
<keyword evidence="9" id="KW-0732">Signal</keyword>
<sequence>MSILLYVAVIAVGAWLLYSKRAPAPPKLDLPYLKFEGDNSASRYRMESETILGRGYAQYTKKGSPFTMRDPNDPERPMVMLPAKYIDEIKWIPENRMSFWKHIDKQSILSQIGGPGITEEVALAARQGLNRALVYLIEPLQKACLASYAKEMPSCPEWTSMLPYPLLIKIFASMSACAIVGPELGGLDSEWQGLSMNYVSAALSAPSIVKNKYPTWLYWLSQYTNGGVRTMWKHRARAREILTPVLQNRINATEELKAKGIKKPKGPRKYEDGVQWLLDAHTAHGKILTPDQLAQDLFVIMTASIHSTSGAGLAIIFDMLEHPDTLSDITQEILEVQSKLPGGIWTRKALGQLKLLDSFMRESARVHALTQYTAAQRIPTETWSFKDGLTIPSGFTMAFPSYHHNFDSAVHPHPDTFNAYRHLRKREESNTHKFHFASVSEDMLNWGAGRHACPGRFFAQETLKLLIIHLLAHYEFKHEAGNEKTPRFISNNLFLIPNPALPILFKERELSL</sequence>
<feature type="binding site" description="axial binding residue" evidence="7">
    <location>
        <position position="453"/>
    </location>
    <ligand>
        <name>heme</name>
        <dbReference type="ChEBI" id="CHEBI:30413"/>
    </ligand>
    <ligandPart>
        <name>Fe</name>
        <dbReference type="ChEBI" id="CHEBI:18248"/>
    </ligandPart>
</feature>
<comment type="similarity">
    <text evidence="2 8">Belongs to the cytochrome P450 family.</text>
</comment>
<dbReference type="OrthoDB" id="1844152at2759"/>
<dbReference type="EMBL" id="QGMF01000118">
    <property type="protein sequence ID" value="TVY19260.1"/>
    <property type="molecule type" value="Genomic_DNA"/>
</dbReference>
<keyword evidence="6 8" id="KW-0503">Monooxygenase</keyword>
<gene>
    <name evidence="10" type="ORF">LARI1_G003783</name>
</gene>
<feature type="chain" id="PRO_5035797689" evidence="9">
    <location>
        <begin position="20"/>
        <end position="512"/>
    </location>
</feature>
<comment type="cofactor">
    <cofactor evidence="1 7">
        <name>heme</name>
        <dbReference type="ChEBI" id="CHEBI:30413"/>
    </cofactor>
</comment>
<accession>A0A8T9BGQ2</accession>
<evidence type="ECO:0000256" key="5">
    <source>
        <dbReference type="ARBA" id="ARBA00023004"/>
    </source>
</evidence>
<dbReference type="SUPFAM" id="SSF48264">
    <property type="entry name" value="Cytochrome P450"/>
    <property type="match status" value="1"/>
</dbReference>
<keyword evidence="11" id="KW-1185">Reference proteome</keyword>
<organism evidence="10 11">
    <name type="scientific">Lachnellula arida</name>
    <dbReference type="NCBI Taxonomy" id="1316785"/>
    <lineage>
        <taxon>Eukaryota</taxon>
        <taxon>Fungi</taxon>
        <taxon>Dikarya</taxon>
        <taxon>Ascomycota</taxon>
        <taxon>Pezizomycotina</taxon>
        <taxon>Leotiomycetes</taxon>
        <taxon>Helotiales</taxon>
        <taxon>Lachnaceae</taxon>
        <taxon>Lachnellula</taxon>
    </lineage>
</organism>
<proteinExistence type="inferred from homology"/>
<dbReference type="Pfam" id="PF00067">
    <property type="entry name" value="p450"/>
    <property type="match status" value="1"/>
</dbReference>
<dbReference type="PANTHER" id="PTHR46206:SF6">
    <property type="entry name" value="CYTOCHROME P450 MONOOXYGENASE AN1598-RELATED"/>
    <property type="match status" value="1"/>
</dbReference>
<evidence type="ECO:0000256" key="6">
    <source>
        <dbReference type="ARBA" id="ARBA00023033"/>
    </source>
</evidence>
<dbReference type="InterPro" id="IPR017972">
    <property type="entry name" value="Cyt_P450_CS"/>
</dbReference>
<dbReference type="PRINTS" id="PR00465">
    <property type="entry name" value="EP450IV"/>
</dbReference>
<dbReference type="GO" id="GO:0020037">
    <property type="term" value="F:heme binding"/>
    <property type="evidence" value="ECO:0007669"/>
    <property type="project" value="InterPro"/>
</dbReference>
<dbReference type="InterPro" id="IPR036396">
    <property type="entry name" value="Cyt_P450_sf"/>
</dbReference>
<evidence type="ECO:0000256" key="1">
    <source>
        <dbReference type="ARBA" id="ARBA00001971"/>
    </source>
</evidence>
<keyword evidence="4 8" id="KW-0560">Oxidoreductase</keyword>
<evidence type="ECO:0000256" key="8">
    <source>
        <dbReference type="RuleBase" id="RU000461"/>
    </source>
</evidence>
<dbReference type="InterPro" id="IPR002403">
    <property type="entry name" value="Cyt_P450_E_grp-IV"/>
</dbReference>
<reference evidence="10 11" key="1">
    <citation type="submission" date="2018-05" db="EMBL/GenBank/DDBJ databases">
        <title>Whole genome sequencing for identification of molecular markers to develop diagnostic detection tools for the regulated plant pathogen Lachnellula willkommii.</title>
        <authorList>
            <person name="Giroux E."/>
            <person name="Bilodeau G."/>
        </authorList>
    </citation>
    <scope>NUCLEOTIDE SEQUENCE [LARGE SCALE GENOMIC DNA]</scope>
    <source>
        <strain evidence="10 11">CBS 203.66</strain>
    </source>
</reference>
<protein>
    <submittedName>
        <fullName evidence="10">Cytochrome P450 monooxygenase</fullName>
    </submittedName>
</protein>
<evidence type="ECO:0000256" key="7">
    <source>
        <dbReference type="PIRSR" id="PIRSR602403-1"/>
    </source>
</evidence>
<dbReference type="Gene3D" id="1.10.630.10">
    <property type="entry name" value="Cytochrome P450"/>
    <property type="match status" value="1"/>
</dbReference>